<sequence length="101" mass="11293">MHISEDVLHQSLVSTWAVGQAEGKPTVFIKTEGPYGESCPLSVLFRDLNLIVPTLHVKDSEKVRPREAVEDIFNPWEMRSNPRESVSIFNGPGMQLAKVCT</sequence>
<accession>A0AAV4HHN5</accession>
<gene>
    <name evidence="1" type="ORF">ElyMa_006329500</name>
</gene>
<reference evidence="1 2" key="1">
    <citation type="journal article" date="2021" name="Elife">
        <title>Chloroplast acquisition without the gene transfer in kleptoplastic sea slugs, Plakobranchus ocellatus.</title>
        <authorList>
            <person name="Maeda T."/>
            <person name="Takahashi S."/>
            <person name="Yoshida T."/>
            <person name="Shimamura S."/>
            <person name="Takaki Y."/>
            <person name="Nagai Y."/>
            <person name="Toyoda A."/>
            <person name="Suzuki Y."/>
            <person name="Arimoto A."/>
            <person name="Ishii H."/>
            <person name="Satoh N."/>
            <person name="Nishiyama T."/>
            <person name="Hasebe M."/>
            <person name="Maruyama T."/>
            <person name="Minagawa J."/>
            <person name="Obokata J."/>
            <person name="Shigenobu S."/>
        </authorList>
    </citation>
    <scope>NUCLEOTIDE SEQUENCE [LARGE SCALE GENOMIC DNA]</scope>
</reference>
<evidence type="ECO:0000313" key="2">
    <source>
        <dbReference type="Proteomes" id="UP000762676"/>
    </source>
</evidence>
<evidence type="ECO:0000313" key="1">
    <source>
        <dbReference type="EMBL" id="GFR97642.1"/>
    </source>
</evidence>
<organism evidence="1 2">
    <name type="scientific">Elysia marginata</name>
    <dbReference type="NCBI Taxonomy" id="1093978"/>
    <lineage>
        <taxon>Eukaryota</taxon>
        <taxon>Metazoa</taxon>
        <taxon>Spiralia</taxon>
        <taxon>Lophotrochozoa</taxon>
        <taxon>Mollusca</taxon>
        <taxon>Gastropoda</taxon>
        <taxon>Heterobranchia</taxon>
        <taxon>Euthyneura</taxon>
        <taxon>Panpulmonata</taxon>
        <taxon>Sacoglossa</taxon>
        <taxon>Placobranchoidea</taxon>
        <taxon>Plakobranchidae</taxon>
        <taxon>Elysia</taxon>
    </lineage>
</organism>
<protein>
    <submittedName>
        <fullName evidence="1">Uncharacterized protein</fullName>
    </submittedName>
</protein>
<proteinExistence type="predicted"/>
<comment type="caution">
    <text evidence="1">The sequence shown here is derived from an EMBL/GenBank/DDBJ whole genome shotgun (WGS) entry which is preliminary data.</text>
</comment>
<dbReference type="Proteomes" id="UP000762676">
    <property type="component" value="Unassembled WGS sequence"/>
</dbReference>
<name>A0AAV4HHN5_9GAST</name>
<dbReference type="EMBL" id="BMAT01012706">
    <property type="protein sequence ID" value="GFR97642.1"/>
    <property type="molecule type" value="Genomic_DNA"/>
</dbReference>
<dbReference type="AlphaFoldDB" id="A0AAV4HHN5"/>
<keyword evidence="2" id="KW-1185">Reference proteome</keyword>